<sequence>MSRELRESKNVNYKQLHCVGMSSPNVTEDVFSLEKEMTPVKSRRLQKVEEIESEVDSNDSGESSEEDEELQRLKKELAKVKRKKKEQKSQEKKEKIRKEIEKEKKELKKKTEKQKGTAKIDDSLNINSLRKCPSIKKKAESAVKKILEIDSDDSSDESGDTTSSCESDELSDSIKKSKRHKNKSKKKSGIFDHPSDEVVKKQLWPQSKLQFEYAGSKINFDDLEFNLFVAGELEILSSSKIGDVERIGRTKLLKKIAYYTELYEWKGLKKMYAHIIRQIENGLADWSKDFSEIETPILIKYVKSDVKSKKSIQENLIDYDDEIICEFLQFGAPIGYQGEMLNEGSSKVKNHKGATDFHDEILAYLLKEATYGAIIGPFDKNPFSCHFKISPLNSVYKKDSVERRVILDLSFPPGRSVNDFISKDVYLGERVQLSYPKVDDLVGIIKDKGGKCLVFKKDLKRAYRQIPIDPGDLHLVGFQWDNKLFADRVLPMGLRSSALICQRITTAVSFMFYKMGYMVINYLDDFGGADTVDKADEAYIALGALLDSCGLEESKQKGVAPTTRMEFLGITVDTVKLTLEVTSDRVLEISLLVQAWLRKKKASLRELQSILGKLHFVSTCVRPGRLFVSRLLNWLRSAFPSNVVGSGHKIYRKIPVEVQKDLLWWHRFLSSYNGISMMSLEDWSSPDEIFSSDACLEGFGAITSNQYFHAVFPSDITKDQLHINCLELLAIVVAVKIWGKHFAGKKF</sequence>
<dbReference type="PANTHER" id="PTHR33050:SF7">
    <property type="entry name" value="RIBONUCLEASE H"/>
    <property type="match status" value="1"/>
</dbReference>
<keyword evidence="4" id="KW-1185">Reference proteome</keyword>
<accession>A0A8S3SHA3</accession>
<feature type="compositionally biased region" description="Acidic residues" evidence="1">
    <location>
        <begin position="51"/>
        <end position="69"/>
    </location>
</feature>
<reference evidence="3" key="1">
    <citation type="submission" date="2021-03" db="EMBL/GenBank/DDBJ databases">
        <authorList>
            <person name="Bekaert M."/>
        </authorList>
    </citation>
    <scope>NUCLEOTIDE SEQUENCE</scope>
</reference>
<gene>
    <name evidence="3" type="ORF">MEDL_33855</name>
</gene>
<dbReference type="InterPro" id="IPR052055">
    <property type="entry name" value="Hepadnavirus_pol/RT"/>
</dbReference>
<organism evidence="3 4">
    <name type="scientific">Mytilus edulis</name>
    <name type="common">Blue mussel</name>
    <dbReference type="NCBI Taxonomy" id="6550"/>
    <lineage>
        <taxon>Eukaryota</taxon>
        <taxon>Metazoa</taxon>
        <taxon>Spiralia</taxon>
        <taxon>Lophotrochozoa</taxon>
        <taxon>Mollusca</taxon>
        <taxon>Bivalvia</taxon>
        <taxon>Autobranchia</taxon>
        <taxon>Pteriomorphia</taxon>
        <taxon>Mytilida</taxon>
        <taxon>Mytiloidea</taxon>
        <taxon>Mytilidae</taxon>
        <taxon>Mytilinae</taxon>
        <taxon>Mytilus</taxon>
    </lineage>
</organism>
<feature type="compositionally biased region" description="Basic residues" evidence="1">
    <location>
        <begin position="176"/>
        <end position="188"/>
    </location>
</feature>
<dbReference type="EMBL" id="CAJPWZ010001659">
    <property type="protein sequence ID" value="CAG2220392.1"/>
    <property type="molecule type" value="Genomic_DNA"/>
</dbReference>
<dbReference type="SUPFAM" id="SSF56672">
    <property type="entry name" value="DNA/RNA polymerases"/>
    <property type="match status" value="1"/>
</dbReference>
<dbReference type="Pfam" id="PF00078">
    <property type="entry name" value="RVT_1"/>
    <property type="match status" value="1"/>
</dbReference>
<evidence type="ECO:0000259" key="2">
    <source>
        <dbReference type="PROSITE" id="PS50878"/>
    </source>
</evidence>
<feature type="domain" description="Reverse transcriptase" evidence="2">
    <location>
        <begin position="376"/>
        <end position="572"/>
    </location>
</feature>
<dbReference type="Gene3D" id="3.10.10.10">
    <property type="entry name" value="HIV Type 1 Reverse Transcriptase, subunit A, domain 1"/>
    <property type="match status" value="1"/>
</dbReference>
<feature type="region of interest" description="Disordered" evidence="1">
    <location>
        <begin position="151"/>
        <end position="192"/>
    </location>
</feature>
<protein>
    <recommendedName>
        <fullName evidence="2">Reverse transcriptase domain-containing protein</fullName>
    </recommendedName>
</protein>
<dbReference type="InterPro" id="IPR043128">
    <property type="entry name" value="Rev_trsase/Diguanyl_cyclase"/>
</dbReference>
<dbReference type="Proteomes" id="UP000683360">
    <property type="component" value="Unassembled WGS sequence"/>
</dbReference>
<evidence type="ECO:0000256" key="1">
    <source>
        <dbReference type="SAM" id="MobiDB-lite"/>
    </source>
</evidence>
<dbReference type="PANTHER" id="PTHR33050">
    <property type="entry name" value="REVERSE TRANSCRIPTASE DOMAIN-CONTAINING PROTEIN"/>
    <property type="match status" value="1"/>
</dbReference>
<evidence type="ECO:0000313" key="4">
    <source>
        <dbReference type="Proteomes" id="UP000683360"/>
    </source>
</evidence>
<proteinExistence type="predicted"/>
<dbReference type="PROSITE" id="PS50878">
    <property type="entry name" value="RT_POL"/>
    <property type="match status" value="1"/>
</dbReference>
<dbReference type="InterPro" id="IPR043502">
    <property type="entry name" value="DNA/RNA_pol_sf"/>
</dbReference>
<dbReference type="Gene3D" id="3.30.70.270">
    <property type="match status" value="1"/>
</dbReference>
<dbReference type="AlphaFoldDB" id="A0A8S3SHA3"/>
<dbReference type="OrthoDB" id="418273at2759"/>
<evidence type="ECO:0000313" key="3">
    <source>
        <dbReference type="EMBL" id="CAG2220392.1"/>
    </source>
</evidence>
<feature type="region of interest" description="Disordered" evidence="1">
    <location>
        <begin position="34"/>
        <end position="73"/>
    </location>
</feature>
<name>A0A8S3SHA3_MYTED</name>
<dbReference type="InterPro" id="IPR000477">
    <property type="entry name" value="RT_dom"/>
</dbReference>
<comment type="caution">
    <text evidence="3">The sequence shown here is derived from an EMBL/GenBank/DDBJ whole genome shotgun (WGS) entry which is preliminary data.</text>
</comment>